<evidence type="ECO:0000313" key="6">
    <source>
        <dbReference type="Proteomes" id="UP000248021"/>
    </source>
</evidence>
<gene>
    <name evidence="5" type="ORF">C7450_1159</name>
</gene>
<name>A0A2V3TVT3_9HYPH</name>
<protein>
    <recommendedName>
        <fullName evidence="4">phosphoglycolate phosphatase</fullName>
        <ecNumber evidence="4">3.1.3.18</ecNumber>
    </recommendedName>
</protein>
<dbReference type="GO" id="GO:0005829">
    <property type="term" value="C:cytosol"/>
    <property type="evidence" value="ECO:0007669"/>
    <property type="project" value="TreeGrafter"/>
</dbReference>
<evidence type="ECO:0000256" key="2">
    <source>
        <dbReference type="ARBA" id="ARBA00004818"/>
    </source>
</evidence>
<dbReference type="InterPro" id="IPR023198">
    <property type="entry name" value="PGP-like_dom2"/>
</dbReference>
<evidence type="ECO:0000256" key="1">
    <source>
        <dbReference type="ARBA" id="ARBA00000830"/>
    </source>
</evidence>
<dbReference type="InterPro" id="IPR050155">
    <property type="entry name" value="HAD-like_hydrolase_sf"/>
</dbReference>
<dbReference type="PANTHER" id="PTHR43434:SF1">
    <property type="entry name" value="PHOSPHOGLYCOLATE PHOSPHATASE"/>
    <property type="match status" value="1"/>
</dbReference>
<dbReference type="SFLD" id="SFLDS00003">
    <property type="entry name" value="Haloacid_Dehalogenase"/>
    <property type="match status" value="1"/>
</dbReference>
<comment type="similarity">
    <text evidence="3">Belongs to the HAD-like hydrolase superfamily. CbbY/CbbZ/Gph/YieH family.</text>
</comment>
<evidence type="ECO:0000313" key="5">
    <source>
        <dbReference type="EMBL" id="PXW52810.1"/>
    </source>
</evidence>
<dbReference type="Gene3D" id="3.40.50.1000">
    <property type="entry name" value="HAD superfamily/HAD-like"/>
    <property type="match status" value="1"/>
</dbReference>
<dbReference type="GO" id="GO:0006281">
    <property type="term" value="P:DNA repair"/>
    <property type="evidence" value="ECO:0007669"/>
    <property type="project" value="TreeGrafter"/>
</dbReference>
<comment type="caution">
    <text evidence="5">The sequence shown here is derived from an EMBL/GenBank/DDBJ whole genome shotgun (WGS) entry which is preliminary data.</text>
</comment>
<dbReference type="AlphaFoldDB" id="A0A2V3TVT3"/>
<dbReference type="SUPFAM" id="SSF56784">
    <property type="entry name" value="HAD-like"/>
    <property type="match status" value="1"/>
</dbReference>
<dbReference type="InterPro" id="IPR023214">
    <property type="entry name" value="HAD_sf"/>
</dbReference>
<dbReference type="SFLD" id="SFLDG01129">
    <property type="entry name" value="C1.5:_HAD__Beta-PGM__Phosphata"/>
    <property type="match status" value="1"/>
</dbReference>
<dbReference type="InterPro" id="IPR036412">
    <property type="entry name" value="HAD-like_sf"/>
</dbReference>
<dbReference type="PANTHER" id="PTHR43434">
    <property type="entry name" value="PHOSPHOGLYCOLATE PHOSPHATASE"/>
    <property type="match status" value="1"/>
</dbReference>
<dbReference type="EC" id="3.1.3.18" evidence="4"/>
<proteinExistence type="inferred from homology"/>
<reference evidence="5 6" key="1">
    <citation type="submission" date="2018-05" db="EMBL/GenBank/DDBJ databases">
        <title>Genomic Encyclopedia of Type Strains, Phase IV (KMG-IV): sequencing the most valuable type-strain genomes for metagenomic binning, comparative biology and taxonomic classification.</title>
        <authorList>
            <person name="Goeker M."/>
        </authorList>
    </citation>
    <scope>NUCLEOTIDE SEQUENCE [LARGE SCALE GENOMIC DNA]</scope>
    <source>
        <strain evidence="5 6">DSM 6462</strain>
    </source>
</reference>
<dbReference type="InterPro" id="IPR041492">
    <property type="entry name" value="HAD_2"/>
</dbReference>
<sequence length="219" mass="24308">MKDIHIIWDWNGTLLDDFAITAQITIDAMAELGHPGITPQMVRRHYRRPLADYFTALLDRPATAEDIEHLSAAYAEHYDKKMHELPLAADARQALTQLRSYADQSLLSMAPHEQITLLIDHHGLAGHFVRIQGFTGVGHPTKRDSLRNHGRDLGVAFEQSWLIGDTVDDFLSAAALGIRSVLVTTGMQAREELRATGAPVVDSLSQAAEFILDKTHSKP</sequence>
<dbReference type="EMBL" id="QJJK01000015">
    <property type="protein sequence ID" value="PXW52810.1"/>
    <property type="molecule type" value="Genomic_DNA"/>
</dbReference>
<comment type="pathway">
    <text evidence="2">Organic acid metabolism; glycolate biosynthesis; glycolate from 2-phosphoglycolate: step 1/1.</text>
</comment>
<evidence type="ECO:0000256" key="4">
    <source>
        <dbReference type="ARBA" id="ARBA00013078"/>
    </source>
</evidence>
<dbReference type="RefSeq" id="WP_110377799.1">
    <property type="nucleotide sequence ID" value="NZ_JAHBRY010000001.1"/>
</dbReference>
<evidence type="ECO:0000256" key="3">
    <source>
        <dbReference type="ARBA" id="ARBA00006171"/>
    </source>
</evidence>
<keyword evidence="5" id="KW-0378">Hydrolase</keyword>
<comment type="catalytic activity">
    <reaction evidence="1">
        <text>2-phosphoglycolate + H2O = glycolate + phosphate</text>
        <dbReference type="Rhea" id="RHEA:14369"/>
        <dbReference type="ChEBI" id="CHEBI:15377"/>
        <dbReference type="ChEBI" id="CHEBI:29805"/>
        <dbReference type="ChEBI" id="CHEBI:43474"/>
        <dbReference type="ChEBI" id="CHEBI:58033"/>
        <dbReference type="EC" id="3.1.3.18"/>
    </reaction>
</comment>
<dbReference type="Gene3D" id="1.10.150.240">
    <property type="entry name" value="Putative phosphatase, domain 2"/>
    <property type="match status" value="1"/>
</dbReference>
<dbReference type="Pfam" id="PF13419">
    <property type="entry name" value="HAD_2"/>
    <property type="match status" value="1"/>
</dbReference>
<keyword evidence="6" id="KW-1185">Reference proteome</keyword>
<accession>A0A2V3TVT3</accession>
<dbReference type="OrthoDB" id="9793014at2"/>
<organism evidence="5 6">
    <name type="scientific">Chelatococcus asaccharovorans</name>
    <dbReference type="NCBI Taxonomy" id="28210"/>
    <lineage>
        <taxon>Bacteria</taxon>
        <taxon>Pseudomonadati</taxon>
        <taxon>Pseudomonadota</taxon>
        <taxon>Alphaproteobacteria</taxon>
        <taxon>Hyphomicrobiales</taxon>
        <taxon>Chelatococcaceae</taxon>
        <taxon>Chelatococcus</taxon>
    </lineage>
</organism>
<dbReference type="GO" id="GO:0008967">
    <property type="term" value="F:phosphoglycolate phosphatase activity"/>
    <property type="evidence" value="ECO:0007669"/>
    <property type="project" value="UniProtKB-EC"/>
</dbReference>
<dbReference type="Proteomes" id="UP000248021">
    <property type="component" value="Unassembled WGS sequence"/>
</dbReference>